<dbReference type="PATRIC" id="fig|246196.57.peg.4581"/>
<name>A0R137_MYCS2</name>
<organism evidence="2 3">
    <name type="scientific">Mycolicibacterium smegmatis (strain ATCC 700084 / mc(2)155)</name>
    <name type="common">Mycobacterium smegmatis</name>
    <dbReference type="NCBI Taxonomy" id="246196"/>
    <lineage>
        <taxon>Bacteria</taxon>
        <taxon>Bacillati</taxon>
        <taxon>Actinomycetota</taxon>
        <taxon>Actinomycetes</taxon>
        <taxon>Mycobacteriales</taxon>
        <taxon>Mycobacteriaceae</taxon>
        <taxon>Mycolicibacterium</taxon>
    </lineage>
</organism>
<reference evidence="2 3" key="1">
    <citation type="submission" date="2006-10" db="EMBL/GenBank/DDBJ databases">
        <authorList>
            <person name="Fleischmann R.D."/>
            <person name="Dodson R.J."/>
            <person name="Haft D.H."/>
            <person name="Merkel J.S."/>
            <person name="Nelson W.C."/>
            <person name="Fraser C.M."/>
        </authorList>
    </citation>
    <scope>NUCLEOTIDE SEQUENCE [LARGE SCALE GENOMIC DNA]</scope>
    <source>
        <strain evidence="3">ATCC 700084 / mc(2)155</strain>
    </source>
</reference>
<feature type="compositionally biased region" description="Low complexity" evidence="1">
    <location>
        <begin position="11"/>
        <end position="20"/>
    </location>
</feature>
<sequence length="63" mass="6432">MLGAASMVTPQGAAKKAVAEGAELAVEQLGKHADTLSTSPKPPPPHPPNSPMRSQLPAPQNPQ</sequence>
<dbReference type="KEGG" id="msm:MSMEG_4608"/>
<dbReference type="EMBL" id="CP000480">
    <property type="protein sequence ID" value="ABK72711.1"/>
    <property type="molecule type" value="Genomic_DNA"/>
</dbReference>
<evidence type="ECO:0000256" key="1">
    <source>
        <dbReference type="SAM" id="MobiDB-lite"/>
    </source>
</evidence>
<gene>
    <name evidence="2" type="ordered locus">MSMEG_4608</name>
</gene>
<proteinExistence type="predicted"/>
<dbReference type="KEGG" id="msb:LJ00_22785"/>
<dbReference type="AlphaFoldDB" id="A0R137"/>
<feature type="compositionally biased region" description="Pro residues" evidence="1">
    <location>
        <begin position="40"/>
        <end position="50"/>
    </location>
</feature>
<evidence type="ECO:0000313" key="2">
    <source>
        <dbReference type="EMBL" id="ABK72711.1"/>
    </source>
</evidence>
<feature type="region of interest" description="Disordered" evidence="1">
    <location>
        <begin position="1"/>
        <end position="20"/>
    </location>
</feature>
<keyword evidence="3" id="KW-1185">Reference proteome</keyword>
<feature type="region of interest" description="Disordered" evidence="1">
    <location>
        <begin position="25"/>
        <end position="63"/>
    </location>
</feature>
<accession>A0R137</accession>
<evidence type="ECO:0000313" key="3">
    <source>
        <dbReference type="Proteomes" id="UP000000757"/>
    </source>
</evidence>
<dbReference type="Proteomes" id="UP000000757">
    <property type="component" value="Chromosome"/>
</dbReference>
<protein>
    <submittedName>
        <fullName evidence="2">Uncharacterized protein</fullName>
    </submittedName>
</protein>